<keyword evidence="5 17" id="KW-0489">Methyltransferase</keyword>
<evidence type="ECO:0000256" key="11">
    <source>
        <dbReference type="ARBA" id="ARBA00054380"/>
    </source>
</evidence>
<sequence>MKFSFLLSGENVDLAILEVLSLAEAFGNLKGYDVDQRVLTIEFEGDSFFQRIAFSHEAIELLSICDFSELERIFSEIKVSQSFCVRVSGIGVKVDKDLEKKLGAILWKKGAKVNLRNPEEVVRVYVTPKRCYIGLLRFKQEKKQFLMRRPNLRPFFMPIVTLPKLSRAIVNLASVKKGIVLDPMCGTGSFLIELGLLGLEFCGMDYYRDIVEGCKKNLKFMGLKANVLQGDARRMPFKSDSFDGVVTDFPYFKATRKAVGDDLYEKSLSEIERVLKKGKRAVIVTNLELEDFPMKLVAKIEQRVHGSLTRRIYVLQKI</sequence>
<evidence type="ECO:0000256" key="12">
    <source>
        <dbReference type="ARBA" id="ARBA00061338"/>
    </source>
</evidence>
<feature type="domain" description="THUMP" evidence="16">
    <location>
        <begin position="33"/>
        <end position="137"/>
    </location>
</feature>
<dbReference type="EMBL" id="DSYZ01000126">
    <property type="protein sequence ID" value="HGT83396.1"/>
    <property type="molecule type" value="Genomic_DNA"/>
</dbReference>
<dbReference type="InterPro" id="IPR029063">
    <property type="entry name" value="SAM-dependent_MTases_sf"/>
</dbReference>
<evidence type="ECO:0000256" key="3">
    <source>
        <dbReference type="ARBA" id="ARBA00022490"/>
    </source>
</evidence>
<dbReference type="Pfam" id="PF01170">
    <property type="entry name" value="UPF0020"/>
    <property type="match status" value="1"/>
</dbReference>
<evidence type="ECO:0000256" key="14">
    <source>
        <dbReference type="ARBA" id="ARBA00082665"/>
    </source>
</evidence>
<dbReference type="InterPro" id="IPR053943">
    <property type="entry name" value="RlmKL-like_Mtase_CS"/>
</dbReference>
<dbReference type="InterPro" id="IPR004114">
    <property type="entry name" value="THUMP_dom"/>
</dbReference>
<accession>A0A7J3M3A0</accession>
<reference evidence="17" key="1">
    <citation type="journal article" date="2020" name="mSystems">
        <title>Genome- and Community-Level Interaction Insights into Carbon Utilization and Element Cycling Functions of Hydrothermarchaeota in Hydrothermal Sediment.</title>
        <authorList>
            <person name="Zhou Z."/>
            <person name="Liu Y."/>
            <person name="Xu W."/>
            <person name="Pan J."/>
            <person name="Luo Z.H."/>
            <person name="Li M."/>
        </authorList>
    </citation>
    <scope>NUCLEOTIDE SEQUENCE [LARGE SCALE GENOMIC DNA]</scope>
    <source>
        <strain evidence="17">SpSt-587</strain>
    </source>
</reference>
<evidence type="ECO:0000256" key="9">
    <source>
        <dbReference type="ARBA" id="ARBA00022884"/>
    </source>
</evidence>
<evidence type="ECO:0000256" key="4">
    <source>
        <dbReference type="ARBA" id="ARBA00022555"/>
    </source>
</evidence>
<dbReference type="Gene3D" id="3.40.50.150">
    <property type="entry name" value="Vaccinia Virus protein VP39"/>
    <property type="match status" value="1"/>
</dbReference>
<dbReference type="GO" id="GO:0160101">
    <property type="term" value="F:tRNA (guanine(10)-N2)-dimethyltransferase activity"/>
    <property type="evidence" value="ECO:0007669"/>
    <property type="project" value="UniProtKB-EC"/>
</dbReference>
<dbReference type="CDD" id="cd02440">
    <property type="entry name" value="AdoMet_MTases"/>
    <property type="match status" value="1"/>
</dbReference>
<organism evidence="17">
    <name type="scientific">Archaeoglobus fulgidus</name>
    <dbReference type="NCBI Taxonomy" id="2234"/>
    <lineage>
        <taxon>Archaea</taxon>
        <taxon>Methanobacteriati</taxon>
        <taxon>Methanobacteriota</taxon>
        <taxon>Archaeoglobi</taxon>
        <taxon>Archaeoglobales</taxon>
        <taxon>Archaeoglobaceae</taxon>
        <taxon>Archaeoglobus</taxon>
    </lineage>
</organism>
<proteinExistence type="inferred from homology"/>
<comment type="subcellular location">
    <subcellularLocation>
        <location evidence="1">Cytoplasm</location>
    </subcellularLocation>
</comment>
<dbReference type="SMART" id="SM00981">
    <property type="entry name" value="THUMP"/>
    <property type="match status" value="1"/>
</dbReference>
<dbReference type="InterPro" id="IPR000241">
    <property type="entry name" value="RlmKL-like_Mtase"/>
</dbReference>
<evidence type="ECO:0000259" key="16">
    <source>
        <dbReference type="PROSITE" id="PS51165"/>
    </source>
</evidence>
<evidence type="ECO:0000256" key="7">
    <source>
        <dbReference type="ARBA" id="ARBA00022691"/>
    </source>
</evidence>
<evidence type="ECO:0000256" key="2">
    <source>
        <dbReference type="ARBA" id="ARBA00011245"/>
    </source>
</evidence>
<keyword evidence="4" id="KW-0820">tRNA-binding</keyword>
<dbReference type="PANTHER" id="PTHR14911:SF21">
    <property type="entry name" value="N2-METHYLGUANOSINE TRNA METHYLTRANSFERASE"/>
    <property type="match status" value="1"/>
</dbReference>
<keyword evidence="8" id="KW-0819">tRNA processing</keyword>
<dbReference type="GO" id="GO:0000049">
    <property type="term" value="F:tRNA binding"/>
    <property type="evidence" value="ECO:0007669"/>
    <property type="project" value="UniProtKB-KW"/>
</dbReference>
<evidence type="ECO:0000256" key="1">
    <source>
        <dbReference type="ARBA" id="ARBA00004496"/>
    </source>
</evidence>
<keyword evidence="7" id="KW-0949">S-adenosyl-L-methionine</keyword>
<dbReference type="FunFam" id="3.40.50.150:FF:000251">
    <property type="entry name" value="Putative RNA methylase"/>
    <property type="match status" value="1"/>
</dbReference>
<evidence type="ECO:0000256" key="8">
    <source>
        <dbReference type="ARBA" id="ARBA00022694"/>
    </source>
</evidence>
<dbReference type="PROSITE" id="PS51165">
    <property type="entry name" value="THUMP"/>
    <property type="match status" value="1"/>
</dbReference>
<evidence type="ECO:0000256" key="10">
    <source>
        <dbReference type="ARBA" id="ARBA00051883"/>
    </source>
</evidence>
<dbReference type="GO" id="GO:0030488">
    <property type="term" value="P:tRNA methylation"/>
    <property type="evidence" value="ECO:0007669"/>
    <property type="project" value="TreeGrafter"/>
</dbReference>
<evidence type="ECO:0000256" key="5">
    <source>
        <dbReference type="ARBA" id="ARBA00022603"/>
    </source>
</evidence>
<name>A0A7J3M3A0_ARCFL</name>
<evidence type="ECO:0000256" key="6">
    <source>
        <dbReference type="ARBA" id="ARBA00022679"/>
    </source>
</evidence>
<dbReference type="PROSITE" id="PS01261">
    <property type="entry name" value="UPF0020"/>
    <property type="match status" value="1"/>
</dbReference>
<dbReference type="EC" id="2.1.1.213" evidence="13"/>
<comment type="catalytic activity">
    <reaction evidence="10">
        <text>guanosine(10) in tRNA + 2 S-adenosyl-L-methionine = N(2)-dimethylguanosine(10) in tRNA + 2 S-adenosyl-L-homocysteine + 2 H(+)</text>
        <dbReference type="Rhea" id="RHEA:43124"/>
        <dbReference type="Rhea" id="RHEA-COMP:10355"/>
        <dbReference type="Rhea" id="RHEA-COMP:10358"/>
        <dbReference type="ChEBI" id="CHEBI:15378"/>
        <dbReference type="ChEBI" id="CHEBI:57856"/>
        <dbReference type="ChEBI" id="CHEBI:59789"/>
        <dbReference type="ChEBI" id="CHEBI:74269"/>
        <dbReference type="ChEBI" id="CHEBI:74513"/>
        <dbReference type="EC" id="2.1.1.213"/>
    </reaction>
</comment>
<dbReference type="CDD" id="cd11715">
    <property type="entry name" value="THUMP_AdoMetMT"/>
    <property type="match status" value="1"/>
</dbReference>
<dbReference type="GO" id="GO:0005737">
    <property type="term" value="C:cytoplasm"/>
    <property type="evidence" value="ECO:0007669"/>
    <property type="project" value="UniProtKB-SubCell"/>
</dbReference>
<comment type="subunit">
    <text evidence="2">Monomer.</text>
</comment>
<comment type="function">
    <text evidence="11">Catalyzes the adenosylmethionine-dependent methylation of the exocyclic amino group (N(2)) of guanosine at position 10 of various tRNAs. Acts via a two-step process that leads to the formation of either N(2)-monomethyl (m(2)G) or N(2)-dimethylguanosine (m(2)(2)G).</text>
</comment>
<keyword evidence="3" id="KW-0963">Cytoplasm</keyword>
<dbReference type="AlphaFoldDB" id="A0A7J3M3A0"/>
<keyword evidence="9 15" id="KW-0694">RNA-binding</keyword>
<dbReference type="SUPFAM" id="SSF53335">
    <property type="entry name" value="S-adenosyl-L-methionine-dependent methyltransferases"/>
    <property type="match status" value="1"/>
</dbReference>
<protein>
    <recommendedName>
        <fullName evidence="13">tRNA (guanine(10)-N(2))-dimethyltransferase</fullName>
        <ecNumber evidence="13">2.1.1.213</ecNumber>
    </recommendedName>
    <alternativeName>
        <fullName evidence="14">tRNA:G10 dimethyltransferase</fullName>
    </alternativeName>
</protein>
<dbReference type="SUPFAM" id="SSF143437">
    <property type="entry name" value="THUMP domain-like"/>
    <property type="match status" value="1"/>
</dbReference>
<keyword evidence="6 17" id="KW-0808">Transferase</keyword>
<dbReference type="PANTHER" id="PTHR14911">
    <property type="entry name" value="THUMP DOMAIN-CONTAINING"/>
    <property type="match status" value="1"/>
</dbReference>
<comment type="similarity">
    <text evidence="12">Belongs to the methyltransferase superfamily. Trm-G10 family.</text>
</comment>
<evidence type="ECO:0000256" key="15">
    <source>
        <dbReference type="PROSITE-ProRule" id="PRU00529"/>
    </source>
</evidence>
<evidence type="ECO:0000313" key="17">
    <source>
        <dbReference type="EMBL" id="HGT83396.1"/>
    </source>
</evidence>
<evidence type="ECO:0000256" key="13">
    <source>
        <dbReference type="ARBA" id="ARBA00066936"/>
    </source>
</evidence>
<gene>
    <name evidence="17" type="ORF">ENT52_06685</name>
</gene>
<comment type="caution">
    <text evidence="17">The sequence shown here is derived from an EMBL/GenBank/DDBJ whole genome shotgun (WGS) entry which is preliminary data.</text>
</comment>